<gene>
    <name evidence="2" type="primary">PPUP7683</name>
</gene>
<accession>A0A0S7EUN4</accession>
<organism evidence="2">
    <name type="scientific">Poeciliopsis prolifica</name>
    <name type="common">blackstripe livebearer</name>
    <dbReference type="NCBI Taxonomy" id="188132"/>
    <lineage>
        <taxon>Eukaryota</taxon>
        <taxon>Metazoa</taxon>
        <taxon>Chordata</taxon>
        <taxon>Craniata</taxon>
        <taxon>Vertebrata</taxon>
        <taxon>Euteleostomi</taxon>
        <taxon>Actinopterygii</taxon>
        <taxon>Neopterygii</taxon>
        <taxon>Teleostei</taxon>
        <taxon>Neoteleostei</taxon>
        <taxon>Acanthomorphata</taxon>
        <taxon>Ovalentaria</taxon>
        <taxon>Atherinomorphae</taxon>
        <taxon>Cyprinodontiformes</taxon>
        <taxon>Poeciliidae</taxon>
        <taxon>Poeciliinae</taxon>
        <taxon>Poeciliopsis</taxon>
    </lineage>
</organism>
<dbReference type="EMBL" id="GBYX01475100">
    <property type="protein sequence ID" value="JAO06574.1"/>
    <property type="molecule type" value="Transcribed_RNA"/>
</dbReference>
<sequence length="152" mass="15988">KKAFRYLPRSQLAARDRLPLDAPAPRPQTRTERVFITSVSALYGAGVFCRAVFLLPRQSSQDVCACVKASLDIREVASKVVSSNRREMDNSPGGGGGVILYAGSSGSASPSPGSPSSGYQTQSPSSHSQPSSPEEVTFTEIGALRQGRTTGA</sequence>
<reference evidence="2" key="1">
    <citation type="submission" date="2014-12" db="EMBL/GenBank/DDBJ databases">
        <title>Parallel Evolution in Life History Adaptation Evident in the Tissue-Specific Poeciliopsis prolifica transcriptome.</title>
        <authorList>
            <person name="Jue N.K."/>
            <person name="Foley R.J."/>
            <person name="Obergfell C."/>
            <person name="Reznick D.N."/>
            <person name="O'Neill R.J."/>
            <person name="O'Neill M.J."/>
        </authorList>
    </citation>
    <scope>NUCLEOTIDE SEQUENCE</scope>
</reference>
<evidence type="ECO:0000313" key="2">
    <source>
        <dbReference type="EMBL" id="JAO06574.1"/>
    </source>
</evidence>
<protein>
    <submittedName>
        <fullName evidence="2">PPUP7683</fullName>
    </submittedName>
</protein>
<evidence type="ECO:0000256" key="1">
    <source>
        <dbReference type="SAM" id="MobiDB-lite"/>
    </source>
</evidence>
<dbReference type="AlphaFoldDB" id="A0A0S7EUN4"/>
<feature type="compositionally biased region" description="Low complexity" evidence="1">
    <location>
        <begin position="101"/>
        <end position="133"/>
    </location>
</feature>
<proteinExistence type="predicted"/>
<feature type="non-terminal residue" evidence="2">
    <location>
        <position position="1"/>
    </location>
</feature>
<feature type="region of interest" description="Disordered" evidence="1">
    <location>
        <begin position="81"/>
        <end position="152"/>
    </location>
</feature>
<feature type="non-terminal residue" evidence="2">
    <location>
        <position position="152"/>
    </location>
</feature>
<name>A0A0S7EUN4_9TELE</name>